<evidence type="ECO:0000313" key="3">
    <source>
        <dbReference type="Proteomes" id="UP000294599"/>
    </source>
</evidence>
<dbReference type="InterPro" id="IPR011050">
    <property type="entry name" value="Pectin_lyase_fold/virulence"/>
</dbReference>
<organism evidence="2 3">
    <name type="scientific">Pseudofulvimonas gallinarii</name>
    <dbReference type="NCBI Taxonomy" id="634155"/>
    <lineage>
        <taxon>Bacteria</taxon>
        <taxon>Pseudomonadati</taxon>
        <taxon>Pseudomonadota</taxon>
        <taxon>Gammaproteobacteria</taxon>
        <taxon>Lysobacterales</taxon>
        <taxon>Rhodanobacteraceae</taxon>
        <taxon>Pseudofulvimonas</taxon>
    </lineage>
</organism>
<reference evidence="2 3" key="1">
    <citation type="submission" date="2019-03" db="EMBL/GenBank/DDBJ databases">
        <title>Genomic Encyclopedia of Type Strains, Phase IV (KMG-IV): sequencing the most valuable type-strain genomes for metagenomic binning, comparative biology and taxonomic classification.</title>
        <authorList>
            <person name="Goeker M."/>
        </authorList>
    </citation>
    <scope>NUCLEOTIDE SEQUENCE [LARGE SCALE GENOMIC DNA]</scope>
    <source>
        <strain evidence="2 3">DSM 21944</strain>
    </source>
</reference>
<dbReference type="EMBL" id="SMAF01000008">
    <property type="protein sequence ID" value="TCS98513.1"/>
    <property type="molecule type" value="Genomic_DNA"/>
</dbReference>
<gene>
    <name evidence="2" type="ORF">EDC25_10893</name>
</gene>
<sequence>MRLVSRPRFRPVFGSFLLAMLALPVYPADFHVTRADDPAPDGCQPGDCSLREAIAAAGATPEADRIHLGSGLFHVTQGQIQVLGTVEISGVGSDQTRIVGATSEPVLAMSALTALTVRGMEIVNAGNWAVSANGSGAVEFEDVVVPDGSRNVSTSGAVGLSFDVVIRNSRFGIDDHVACRQASGKCHVYDSEISGGVATDGAEVSLKVVRSVIGPATGATLNGIAAHGTAAIQVEDSIVRRALRPLYLLADGPAVAPAAYVSRTRFLHNHGPLTGDRPGIVNLDEVEIFGHEAAPNQQLPAAMMIHEGPTWFLRRSLVHGNRGSGLEGGAILVLAGGRLGIANSTFHDNGFQDSNGFGHTIAVYNAGSTPAILTILHSTFHRGPGLAANAAGSVLTVRGPAAQVVLGNNVLRGTCEFGGGASITSAIGNVEAPGGSCVPDNGTNFHVGEVGLRMGSLADHGGFTHSFEPDPGSFLRDRADPAICQLGGLDQRRYIRPGNGEPCDVGAIEAGAIPDLIFADGVEG</sequence>
<dbReference type="OrthoDB" id="5956784at2"/>
<evidence type="ECO:0000313" key="2">
    <source>
        <dbReference type="EMBL" id="TCS98513.1"/>
    </source>
</evidence>
<protein>
    <submittedName>
        <fullName evidence="2">CSLREA domain-containing protein</fullName>
    </submittedName>
</protein>
<dbReference type="Proteomes" id="UP000294599">
    <property type="component" value="Unassembled WGS sequence"/>
</dbReference>
<dbReference type="NCBIfam" id="NF041518">
    <property type="entry name" value="choice_anch_Q"/>
    <property type="match status" value="1"/>
</dbReference>
<comment type="caution">
    <text evidence="2">The sequence shown here is derived from an EMBL/GenBank/DDBJ whole genome shotgun (WGS) entry which is preliminary data.</text>
</comment>
<name>A0A4R3LEN7_9GAMM</name>
<evidence type="ECO:0000256" key="1">
    <source>
        <dbReference type="SAM" id="SignalP"/>
    </source>
</evidence>
<dbReference type="RefSeq" id="WP_123522596.1">
    <property type="nucleotide sequence ID" value="NZ_JBHLWF010000087.1"/>
</dbReference>
<dbReference type="AlphaFoldDB" id="A0A4R3LEN7"/>
<dbReference type="SUPFAM" id="SSF51126">
    <property type="entry name" value="Pectin lyase-like"/>
    <property type="match status" value="1"/>
</dbReference>
<accession>A0A4R3LEN7</accession>
<feature type="chain" id="PRO_5030099277" evidence="1">
    <location>
        <begin position="28"/>
        <end position="524"/>
    </location>
</feature>
<feature type="signal peptide" evidence="1">
    <location>
        <begin position="1"/>
        <end position="27"/>
    </location>
</feature>
<keyword evidence="1" id="KW-0732">Signal</keyword>
<keyword evidence="3" id="KW-1185">Reference proteome</keyword>
<proteinExistence type="predicted"/>
<dbReference type="InterPro" id="IPR059226">
    <property type="entry name" value="Choice_anch_Q_dom"/>
</dbReference>